<evidence type="ECO:0000256" key="1">
    <source>
        <dbReference type="SAM" id="Phobius"/>
    </source>
</evidence>
<keyword evidence="3" id="KW-1185">Reference proteome</keyword>
<dbReference type="RefSeq" id="WP_068203296.1">
    <property type="nucleotide sequence ID" value="NZ_CP014209.1"/>
</dbReference>
<accession>A0A168FM89</accession>
<gene>
    <name evidence="2" type="ORF">I598_2585</name>
</gene>
<keyword evidence="1" id="KW-0472">Membrane</keyword>
<dbReference type="KEGG" id="ido:I598_2585"/>
<evidence type="ECO:0000313" key="3">
    <source>
        <dbReference type="Proteomes" id="UP000076794"/>
    </source>
</evidence>
<reference evidence="2 3" key="1">
    <citation type="submission" date="2016-01" db="EMBL/GenBank/DDBJ databases">
        <title>Complete genome sequence of a soil Actinobacterium, Isoptericola dokdonensis DS-3.</title>
        <authorList>
            <person name="Kwon S.-K."/>
            <person name="Kim J.F."/>
        </authorList>
    </citation>
    <scope>NUCLEOTIDE SEQUENCE [LARGE SCALE GENOMIC DNA]</scope>
    <source>
        <strain evidence="2 3">DS-3</strain>
    </source>
</reference>
<dbReference type="Proteomes" id="UP000076794">
    <property type="component" value="Chromosome"/>
</dbReference>
<dbReference type="EMBL" id="CP014209">
    <property type="protein sequence ID" value="ANC32119.1"/>
    <property type="molecule type" value="Genomic_DNA"/>
</dbReference>
<keyword evidence="1" id="KW-1133">Transmembrane helix</keyword>
<feature type="transmembrane region" description="Helical" evidence="1">
    <location>
        <begin position="50"/>
        <end position="74"/>
    </location>
</feature>
<keyword evidence="1" id="KW-0812">Transmembrane</keyword>
<protein>
    <submittedName>
        <fullName evidence="2">Uncharacterized protein</fullName>
    </submittedName>
</protein>
<dbReference type="STRING" id="1300344.I598_2585"/>
<organism evidence="2 3">
    <name type="scientific">Isoptericola dokdonensis DS-3</name>
    <dbReference type="NCBI Taxonomy" id="1300344"/>
    <lineage>
        <taxon>Bacteria</taxon>
        <taxon>Bacillati</taxon>
        <taxon>Actinomycetota</taxon>
        <taxon>Actinomycetes</taxon>
        <taxon>Micrococcales</taxon>
        <taxon>Promicromonosporaceae</taxon>
        <taxon>Isoptericola</taxon>
    </lineage>
</organism>
<name>A0A168FM89_9MICO</name>
<evidence type="ECO:0000313" key="2">
    <source>
        <dbReference type="EMBL" id="ANC32119.1"/>
    </source>
</evidence>
<dbReference type="PATRIC" id="fig|1300344.3.peg.2596"/>
<dbReference type="AlphaFoldDB" id="A0A168FM89"/>
<proteinExistence type="predicted"/>
<dbReference type="OrthoDB" id="5146374at2"/>
<sequence>MRSPLIDQLSGLDPARHVRAPGGRDDAELHDILSTDRHVRVRRKARPGMVAATAAGAVVAVGVAVSLSSVLGAVPAYASWTPVPAVVADPLQVALDAGCPTSATEIVGEGADADIAEVALTPVLAETRGDYTYVVLTGDDAAGDCFVSATDDVPDVYASSSVGTPLPVPGAREVTVAVSGTASWSAGDAGEGAVTSAYGRAGTDVVEVTAVLDDGEQVVASVEGGWWALWAPGEESFGADVQVTFTDGTTTQVALAP</sequence>